<evidence type="ECO:0000256" key="5">
    <source>
        <dbReference type="ARBA" id="ARBA00022553"/>
    </source>
</evidence>
<dbReference type="SUPFAM" id="SSF55008">
    <property type="entry name" value="HMA, heavy metal-associated domain"/>
    <property type="match status" value="1"/>
</dbReference>
<dbReference type="Pfam" id="PF00122">
    <property type="entry name" value="E1-E2_ATPase"/>
    <property type="match status" value="1"/>
</dbReference>
<dbReference type="InterPro" id="IPR036412">
    <property type="entry name" value="HAD-like_sf"/>
</dbReference>
<keyword evidence="12 13" id="KW-0472">Membrane</keyword>
<dbReference type="Gene3D" id="3.40.50.1000">
    <property type="entry name" value="HAD superfamily/HAD-like"/>
    <property type="match status" value="2"/>
</dbReference>
<keyword evidence="9" id="KW-1278">Translocase</keyword>
<dbReference type="Pfam" id="PF12156">
    <property type="entry name" value="ATPase-cat_bd"/>
    <property type="match status" value="1"/>
</dbReference>
<name>A0ABP7NPC3_9SPHI</name>
<feature type="transmembrane region" description="Helical" evidence="13">
    <location>
        <begin position="452"/>
        <end position="478"/>
    </location>
</feature>
<feature type="domain" description="HMA" evidence="15">
    <location>
        <begin position="93"/>
        <end position="154"/>
    </location>
</feature>
<keyword evidence="5" id="KW-0597">Phosphoprotein</keyword>
<dbReference type="Gene3D" id="2.70.150.10">
    <property type="entry name" value="Calcium-transporting ATPase, cytoplasmic transduction domain A"/>
    <property type="match status" value="1"/>
</dbReference>
<keyword evidence="3" id="KW-0813">Transport</keyword>
<dbReference type="PANTHER" id="PTHR43520">
    <property type="entry name" value="ATP7, ISOFORM B"/>
    <property type="match status" value="1"/>
</dbReference>
<dbReference type="Proteomes" id="UP001501081">
    <property type="component" value="Unassembled WGS sequence"/>
</dbReference>
<evidence type="ECO:0000256" key="9">
    <source>
        <dbReference type="ARBA" id="ARBA00022967"/>
    </source>
</evidence>
<dbReference type="RefSeq" id="WP_344764246.1">
    <property type="nucleotide sequence ID" value="NZ_BAABAK010000001.1"/>
</dbReference>
<feature type="transmembrane region" description="Helical" evidence="13">
    <location>
        <begin position="247"/>
        <end position="264"/>
    </location>
</feature>
<evidence type="ECO:0000259" key="14">
    <source>
        <dbReference type="Pfam" id="PF00122"/>
    </source>
</evidence>
<dbReference type="InterPro" id="IPR001757">
    <property type="entry name" value="P_typ_ATPase"/>
</dbReference>
<accession>A0ABP7NPC3</accession>
<dbReference type="SUPFAM" id="SSF81653">
    <property type="entry name" value="Calcium ATPase, transduction domain A"/>
    <property type="match status" value="1"/>
</dbReference>
<feature type="transmembrane region" description="Helical" evidence="13">
    <location>
        <begin position="178"/>
        <end position="197"/>
    </location>
</feature>
<feature type="transmembrane region" description="Helical" evidence="13">
    <location>
        <begin position="737"/>
        <end position="757"/>
    </location>
</feature>
<evidence type="ECO:0000256" key="12">
    <source>
        <dbReference type="ARBA" id="ARBA00023136"/>
    </source>
</evidence>
<reference evidence="18" key="1">
    <citation type="journal article" date="2019" name="Int. J. Syst. Evol. Microbiol.">
        <title>The Global Catalogue of Microorganisms (GCM) 10K type strain sequencing project: providing services to taxonomists for standard genome sequencing and annotation.</title>
        <authorList>
            <consortium name="The Broad Institute Genomics Platform"/>
            <consortium name="The Broad Institute Genome Sequencing Center for Infectious Disease"/>
            <person name="Wu L."/>
            <person name="Ma J."/>
        </authorList>
    </citation>
    <scope>NUCLEOTIDE SEQUENCE [LARGE SCALE GENOMIC DNA]</scope>
    <source>
        <strain evidence="18">JCM 17338</strain>
    </source>
</reference>
<evidence type="ECO:0000256" key="8">
    <source>
        <dbReference type="ARBA" id="ARBA00022842"/>
    </source>
</evidence>
<dbReference type="NCBIfam" id="TIGR01494">
    <property type="entry name" value="ATPase_P-type"/>
    <property type="match status" value="1"/>
</dbReference>
<protein>
    <submittedName>
        <fullName evidence="17">Heavy metal translocating P-type ATPase metal-binding domain-containing protein</fullName>
    </submittedName>
</protein>
<sequence>MQNQNKIATKELCYHCGEPLDDIKLSLDGYDFCCTGCKSVYKILSENNLCNYYSYNDSPGKRIQNANHFEYLDEPGIINQLLDYKHDKASIVTFYIPAIHCSSCIWLLEHLYKINEAIFSSRIDFLKRQVTISFKHEEISLRKLVEILSNIGYEPLISLQDVVKENSHSINKSLIQKIAVAGFLMGNVMLFSFPEYFGLNSLEKQFQHLFGWLNLAFSIPAAFYCGKDYFISAATSLKHRQINLDTPLALIIAMLFFRTAYDVIFTNEPGFADTLTGLVFLLLMGKWVKQRTYHHISFDRDYRSYFPIAVTTINNGIEKPIAIEEITIGDRLWIRNGEIIPADAILMKGDAWMDMSFVTGEAEPLHKVLGEIIYAGGRQTAEAIELEVVKPVSQSYLTGLWNNENYQTDLKKQNFNDRNAKYFSLGVFIIAFSATIYWLFNNDNHKAWAAFTAVIIVACPCVLSLSTPFTLSAILSIFDKKGFYVKNTDAVEALAASDTIIFDKTGTLTCTENATLSYTGILDYYEQTLVASLVRNSSHPLSRQILKHLHYEEFLPVTTYTEIPGKGISGTIHHQKIYLGNSSILPKNTAIKESNGTHIVIDNQYKGSFQAVQQWRSGLPQFIQKLAKKFQLHVLSGDTDQEYAALKNIFPTKTKINFRQSPHQKLDYILQEQRKNRKVMMLGDGLNDAGALKQSDFGVAITDNINNFTPGCDAILTGNSLNLLPNFIALSRDGLKVVKISFAIAIIYNCVGIYFAVQGTLYPLIAAVLMPISTITIISFTSIATHYFAKKNKL</sequence>
<evidence type="ECO:0000256" key="3">
    <source>
        <dbReference type="ARBA" id="ARBA00022448"/>
    </source>
</evidence>
<dbReference type="InterPro" id="IPR023298">
    <property type="entry name" value="ATPase_P-typ_TM_dom_sf"/>
</dbReference>
<dbReference type="InterPro" id="IPR008250">
    <property type="entry name" value="ATPase_P-typ_transduc_dom_A_sf"/>
</dbReference>
<evidence type="ECO:0000256" key="7">
    <source>
        <dbReference type="ARBA" id="ARBA00022723"/>
    </source>
</evidence>
<evidence type="ECO:0000256" key="6">
    <source>
        <dbReference type="ARBA" id="ARBA00022692"/>
    </source>
</evidence>
<dbReference type="InterPro" id="IPR023214">
    <property type="entry name" value="HAD_sf"/>
</dbReference>
<keyword evidence="11" id="KW-0406">Ion transport</keyword>
<gene>
    <name evidence="17" type="ORF">GCM10022246_02160</name>
</gene>
<evidence type="ECO:0000313" key="17">
    <source>
        <dbReference type="EMBL" id="GAA3951296.1"/>
    </source>
</evidence>
<feature type="transmembrane region" description="Helical" evidence="13">
    <location>
        <begin position="422"/>
        <end position="440"/>
    </location>
</feature>
<dbReference type="InterPro" id="IPR021993">
    <property type="entry name" value="ATPase-cat-bd"/>
</dbReference>
<dbReference type="InterPro" id="IPR036163">
    <property type="entry name" value="HMA_dom_sf"/>
</dbReference>
<keyword evidence="18" id="KW-1185">Reference proteome</keyword>
<evidence type="ECO:0000256" key="11">
    <source>
        <dbReference type="ARBA" id="ARBA00023065"/>
    </source>
</evidence>
<keyword evidence="6 13" id="KW-0812">Transmembrane</keyword>
<feature type="domain" description="Putative metal-binding" evidence="16">
    <location>
        <begin position="13"/>
        <end position="81"/>
    </location>
</feature>
<keyword evidence="7" id="KW-0479">Metal-binding</keyword>
<keyword evidence="10 13" id="KW-1133">Transmembrane helix</keyword>
<comment type="subcellular location">
    <subcellularLocation>
        <location evidence="1">Cell membrane</location>
        <topology evidence="1">Multi-pass membrane protein</topology>
    </subcellularLocation>
</comment>
<dbReference type="InterPro" id="IPR018303">
    <property type="entry name" value="ATPase_P-typ_P_site"/>
</dbReference>
<dbReference type="PROSITE" id="PS00154">
    <property type="entry name" value="ATPASE_E1_E2"/>
    <property type="match status" value="1"/>
</dbReference>
<dbReference type="PRINTS" id="PR00119">
    <property type="entry name" value="CATATPASE"/>
</dbReference>
<dbReference type="Pfam" id="PF00403">
    <property type="entry name" value="HMA"/>
    <property type="match status" value="1"/>
</dbReference>
<dbReference type="InterPro" id="IPR006121">
    <property type="entry name" value="HMA_dom"/>
</dbReference>
<dbReference type="InterPro" id="IPR023299">
    <property type="entry name" value="ATPase_P-typ_cyto_dom_N"/>
</dbReference>
<evidence type="ECO:0000259" key="16">
    <source>
        <dbReference type="Pfam" id="PF12156"/>
    </source>
</evidence>
<dbReference type="SUPFAM" id="SSF56784">
    <property type="entry name" value="HAD-like"/>
    <property type="match status" value="1"/>
</dbReference>
<dbReference type="SUPFAM" id="SSF81665">
    <property type="entry name" value="Calcium ATPase, transmembrane domain M"/>
    <property type="match status" value="1"/>
</dbReference>
<evidence type="ECO:0000256" key="1">
    <source>
        <dbReference type="ARBA" id="ARBA00004651"/>
    </source>
</evidence>
<dbReference type="InterPro" id="IPR059000">
    <property type="entry name" value="ATPase_P-type_domA"/>
</dbReference>
<evidence type="ECO:0000256" key="4">
    <source>
        <dbReference type="ARBA" id="ARBA00022475"/>
    </source>
</evidence>
<dbReference type="Gene3D" id="3.30.70.100">
    <property type="match status" value="1"/>
</dbReference>
<dbReference type="EMBL" id="BAABAK010000001">
    <property type="protein sequence ID" value="GAA3951296.1"/>
    <property type="molecule type" value="Genomic_DNA"/>
</dbReference>
<dbReference type="Pfam" id="PF00702">
    <property type="entry name" value="Hydrolase"/>
    <property type="match status" value="1"/>
</dbReference>
<comment type="caution">
    <text evidence="17">The sequence shown here is derived from an EMBL/GenBank/DDBJ whole genome shotgun (WGS) entry which is preliminary data.</text>
</comment>
<proteinExistence type="inferred from homology"/>
<keyword evidence="4" id="KW-1003">Cell membrane</keyword>
<comment type="similarity">
    <text evidence="2">Belongs to the cation transport ATPase (P-type) (TC 3.A.3) family. Type IB subfamily.</text>
</comment>
<dbReference type="Gene3D" id="3.40.1110.10">
    <property type="entry name" value="Calcium-transporting ATPase, cytoplasmic domain N"/>
    <property type="match status" value="1"/>
</dbReference>
<feature type="transmembrane region" description="Helical" evidence="13">
    <location>
        <begin position="763"/>
        <end position="789"/>
    </location>
</feature>
<evidence type="ECO:0000256" key="2">
    <source>
        <dbReference type="ARBA" id="ARBA00006024"/>
    </source>
</evidence>
<feature type="domain" description="P-type ATPase A" evidence="14">
    <location>
        <begin position="307"/>
        <end position="399"/>
    </location>
</feature>
<dbReference type="Gene3D" id="1.20.1110.10">
    <property type="entry name" value="Calcium-transporting ATPase, transmembrane domain"/>
    <property type="match status" value="1"/>
</dbReference>
<organism evidence="17 18">
    <name type="scientific">Pedobacter ginsengiterrae</name>
    <dbReference type="NCBI Taxonomy" id="871696"/>
    <lineage>
        <taxon>Bacteria</taxon>
        <taxon>Pseudomonadati</taxon>
        <taxon>Bacteroidota</taxon>
        <taxon>Sphingobacteriia</taxon>
        <taxon>Sphingobacteriales</taxon>
        <taxon>Sphingobacteriaceae</taxon>
        <taxon>Pedobacter</taxon>
    </lineage>
</organism>
<keyword evidence="8" id="KW-0460">Magnesium</keyword>
<evidence type="ECO:0000256" key="10">
    <source>
        <dbReference type="ARBA" id="ARBA00022989"/>
    </source>
</evidence>
<evidence type="ECO:0000256" key="13">
    <source>
        <dbReference type="SAM" id="Phobius"/>
    </source>
</evidence>
<evidence type="ECO:0000313" key="18">
    <source>
        <dbReference type="Proteomes" id="UP001501081"/>
    </source>
</evidence>
<feature type="transmembrane region" description="Helical" evidence="13">
    <location>
        <begin position="209"/>
        <end position="226"/>
    </location>
</feature>
<dbReference type="PANTHER" id="PTHR43520:SF5">
    <property type="entry name" value="CATION-TRANSPORTING P-TYPE ATPASE-RELATED"/>
    <property type="match status" value="1"/>
</dbReference>
<evidence type="ECO:0000259" key="15">
    <source>
        <dbReference type="Pfam" id="PF00403"/>
    </source>
</evidence>
<feature type="transmembrane region" description="Helical" evidence="13">
    <location>
        <begin position="270"/>
        <end position="288"/>
    </location>
</feature>